<gene>
    <name evidence="4" type="ORF">FB384_000341</name>
</gene>
<feature type="compositionally biased region" description="Gly residues" evidence="1">
    <location>
        <begin position="104"/>
        <end position="114"/>
    </location>
</feature>
<evidence type="ECO:0000313" key="4">
    <source>
        <dbReference type="EMBL" id="MBB3661437.1"/>
    </source>
</evidence>
<feature type="region of interest" description="Disordered" evidence="1">
    <location>
        <begin position="100"/>
        <end position="138"/>
    </location>
</feature>
<feature type="compositionally biased region" description="Low complexity" evidence="1">
    <location>
        <begin position="115"/>
        <end position="127"/>
    </location>
</feature>
<dbReference type="EMBL" id="JACIBS010000001">
    <property type="protein sequence ID" value="MBB3661437.1"/>
    <property type="molecule type" value="Genomic_DNA"/>
</dbReference>
<feature type="compositionally biased region" description="Basic and acidic residues" evidence="1">
    <location>
        <begin position="47"/>
        <end position="56"/>
    </location>
</feature>
<evidence type="ECO:0000313" key="5">
    <source>
        <dbReference type="Proteomes" id="UP000564573"/>
    </source>
</evidence>
<name>A0A839XG55_9PSEU</name>
<feature type="domain" description="DUF4333" evidence="3">
    <location>
        <begin position="18"/>
        <end position="90"/>
    </location>
</feature>
<protein>
    <recommendedName>
        <fullName evidence="3">DUF4333 domain-containing protein</fullName>
    </recommendedName>
</protein>
<comment type="caution">
    <text evidence="4">The sequence shown here is derived from an EMBL/GenBank/DDBJ whole genome shotgun (WGS) entry which is preliminary data.</text>
</comment>
<sequence>MSRLARVVFVPVACAALALTGCSFEFSVGSTVGKDELEKQVMGALSEQDRRPKDVTCPDDLEPEVGATTTCTSTGQDGVQRDAKVTVTEVGEDDRVQFDVVLSGGSGDGDGQAGGDRSAAPDATPAGDDGRASDAPAGDEIDRAVLAREAARSLSREAGQHLGEVGCPEHVEATVGASTRCVLTNPAGTRFGVTVEVTEVDAETQNANFHVQVDAQPLSGGR</sequence>
<dbReference type="RefSeq" id="WP_183778517.1">
    <property type="nucleotide sequence ID" value="NZ_JACIBS010000001.1"/>
</dbReference>
<reference evidence="4 5" key="1">
    <citation type="submission" date="2020-08" db="EMBL/GenBank/DDBJ databases">
        <title>Sequencing the genomes of 1000 actinobacteria strains.</title>
        <authorList>
            <person name="Klenk H.-P."/>
        </authorList>
    </citation>
    <scope>NUCLEOTIDE SEQUENCE [LARGE SCALE GENOMIC DNA]</scope>
    <source>
        <strain evidence="4 5">DSM 45267</strain>
    </source>
</reference>
<feature type="domain" description="DUF4333" evidence="3">
    <location>
        <begin position="137"/>
        <end position="201"/>
    </location>
</feature>
<feature type="signal peptide" evidence="2">
    <location>
        <begin position="1"/>
        <end position="18"/>
    </location>
</feature>
<organism evidence="4 5">
    <name type="scientific">Prauserella sediminis</name>
    <dbReference type="NCBI Taxonomy" id="577680"/>
    <lineage>
        <taxon>Bacteria</taxon>
        <taxon>Bacillati</taxon>
        <taxon>Actinomycetota</taxon>
        <taxon>Actinomycetes</taxon>
        <taxon>Pseudonocardiales</taxon>
        <taxon>Pseudonocardiaceae</taxon>
        <taxon>Prauserella</taxon>
        <taxon>Prauserella salsuginis group</taxon>
    </lineage>
</organism>
<dbReference type="Proteomes" id="UP000564573">
    <property type="component" value="Unassembled WGS sequence"/>
</dbReference>
<feature type="region of interest" description="Disordered" evidence="1">
    <location>
        <begin position="45"/>
        <end position="64"/>
    </location>
</feature>
<keyword evidence="2" id="KW-0732">Signal</keyword>
<evidence type="ECO:0000256" key="1">
    <source>
        <dbReference type="SAM" id="MobiDB-lite"/>
    </source>
</evidence>
<proteinExistence type="predicted"/>
<accession>A0A839XG55</accession>
<dbReference type="AlphaFoldDB" id="A0A839XG55"/>
<feature type="chain" id="PRO_5038919198" description="DUF4333 domain-containing protein" evidence="2">
    <location>
        <begin position="19"/>
        <end position="222"/>
    </location>
</feature>
<evidence type="ECO:0000256" key="2">
    <source>
        <dbReference type="SAM" id="SignalP"/>
    </source>
</evidence>
<dbReference type="InterPro" id="IPR025637">
    <property type="entry name" value="DUF4333"/>
</dbReference>
<dbReference type="PROSITE" id="PS51257">
    <property type="entry name" value="PROKAR_LIPOPROTEIN"/>
    <property type="match status" value="1"/>
</dbReference>
<dbReference type="Pfam" id="PF14230">
    <property type="entry name" value="DUF4333"/>
    <property type="match status" value="2"/>
</dbReference>
<evidence type="ECO:0000259" key="3">
    <source>
        <dbReference type="Pfam" id="PF14230"/>
    </source>
</evidence>
<keyword evidence="5" id="KW-1185">Reference proteome</keyword>